<proteinExistence type="predicted"/>
<organism evidence="2 3">
    <name type="scientific">Devosia algicola</name>
    <dbReference type="NCBI Taxonomy" id="3026418"/>
    <lineage>
        <taxon>Bacteria</taxon>
        <taxon>Pseudomonadati</taxon>
        <taxon>Pseudomonadota</taxon>
        <taxon>Alphaproteobacteria</taxon>
        <taxon>Hyphomicrobiales</taxon>
        <taxon>Devosiaceae</taxon>
        <taxon>Devosia</taxon>
    </lineage>
</organism>
<name>A0ABY7YNJ2_9HYPH</name>
<accession>A0ABY7YNJ2</accession>
<dbReference type="Proteomes" id="UP001220530">
    <property type="component" value="Chromosome"/>
</dbReference>
<dbReference type="EMBL" id="CP118246">
    <property type="protein sequence ID" value="WDR02809.1"/>
    <property type="molecule type" value="Genomic_DNA"/>
</dbReference>
<evidence type="ECO:0000313" key="2">
    <source>
        <dbReference type="EMBL" id="WDR02809.1"/>
    </source>
</evidence>
<feature type="chain" id="PRO_5047549063" evidence="1">
    <location>
        <begin position="32"/>
        <end position="392"/>
    </location>
</feature>
<evidence type="ECO:0000256" key="1">
    <source>
        <dbReference type="SAM" id="SignalP"/>
    </source>
</evidence>
<protein>
    <submittedName>
        <fullName evidence="2">DUF2865 domain-containing protein</fullName>
    </submittedName>
</protein>
<evidence type="ECO:0000313" key="3">
    <source>
        <dbReference type="Proteomes" id="UP001220530"/>
    </source>
</evidence>
<dbReference type="Pfam" id="PF11064">
    <property type="entry name" value="DUF2865"/>
    <property type="match status" value="1"/>
</dbReference>
<keyword evidence="1" id="KW-0732">Signal</keyword>
<reference evidence="2 3" key="1">
    <citation type="submission" date="2023-02" db="EMBL/GenBank/DDBJ databases">
        <title>Devosia algicola sp. nov., isolated from the phycosphere of marine algae.</title>
        <authorList>
            <person name="Kim J.M."/>
            <person name="Lee J.K."/>
            <person name="Choi B.J."/>
            <person name="Bayburt H."/>
            <person name="Jeon C.O."/>
        </authorList>
    </citation>
    <scope>NUCLEOTIDE SEQUENCE [LARGE SCALE GENOMIC DNA]</scope>
    <source>
        <strain evidence="2 3">G20-9</strain>
    </source>
</reference>
<keyword evidence="3" id="KW-1185">Reference proteome</keyword>
<gene>
    <name evidence="2" type="ORF">PSQ19_00800</name>
</gene>
<feature type="signal peptide" evidence="1">
    <location>
        <begin position="1"/>
        <end position="31"/>
    </location>
</feature>
<dbReference type="RefSeq" id="WP_282219211.1">
    <property type="nucleotide sequence ID" value="NZ_CP118246.1"/>
</dbReference>
<sequence>MAGSSSVFFRLLAMILALCAASLVDATSAYAQSSTCSRLQSNLRTFDRNGDFRNIQANTRNARDLARQVQAAESSYIRNGCNADAKAGRTLTRECQGIGRTVLRLRDDYANVAGAVETANAVAQQREAILQELARFGCGADQRGSTATFTNERQGIFDRIFGNGSNGDYQDGNIIEDDGWGYGGSGTVRTVCVRLSDGYFWPVSYATLPDMVGNDAAMCKQQCPGTPVDIYYYDNPGQEPEQMRNMFNQPYSALPNAFRYRREYDRSSTCKPDNAGGNVSVVELANGQKRQFADLGGNRFALPVPDPRRRQAEPATAAAPVEVVQPTPAPLETAQLADIPLPRARPQAPGETPIAKPIVQADTSLRLVRFGDKVVRVVGPDTPYAQPAPAGS</sequence>
<dbReference type="InterPro" id="IPR021293">
    <property type="entry name" value="DUF2865"/>
</dbReference>